<comment type="similarity">
    <text evidence="2">Belongs to the MreD family.</text>
</comment>
<keyword evidence="3" id="KW-1003">Cell membrane</keyword>
<dbReference type="GO" id="GO:0005886">
    <property type="term" value="C:plasma membrane"/>
    <property type="evidence" value="ECO:0007669"/>
    <property type="project" value="UniProtKB-SubCell"/>
</dbReference>
<feature type="transmembrane region" description="Helical" evidence="8">
    <location>
        <begin position="107"/>
        <end position="128"/>
    </location>
</feature>
<gene>
    <name evidence="9" type="ORF">RU97_GL001402</name>
</gene>
<dbReference type="NCBIfam" id="TIGR03426">
    <property type="entry name" value="shape_MreD"/>
    <property type="match status" value="1"/>
</dbReference>
<dbReference type="Pfam" id="PF04093">
    <property type="entry name" value="MreD"/>
    <property type="match status" value="1"/>
</dbReference>
<protein>
    <submittedName>
        <fullName evidence="9">Rod shape-determining protein MreD</fullName>
    </submittedName>
</protein>
<keyword evidence="10" id="KW-1185">Reference proteome</keyword>
<keyword evidence="7 8" id="KW-0472">Membrane</keyword>
<keyword evidence="6 8" id="KW-1133">Transmembrane helix</keyword>
<dbReference type="EMBL" id="JXKH01000003">
    <property type="protein sequence ID" value="OJG18784.1"/>
    <property type="molecule type" value="Genomic_DNA"/>
</dbReference>
<name>A0A1L8RGC0_9ENTE</name>
<proteinExistence type="inferred from homology"/>
<accession>A0A1L8RGC0</accession>
<dbReference type="GO" id="GO:0008360">
    <property type="term" value="P:regulation of cell shape"/>
    <property type="evidence" value="ECO:0007669"/>
    <property type="project" value="UniProtKB-KW"/>
</dbReference>
<evidence type="ECO:0000256" key="8">
    <source>
        <dbReference type="SAM" id="Phobius"/>
    </source>
</evidence>
<evidence type="ECO:0000313" key="10">
    <source>
        <dbReference type="Proteomes" id="UP000181884"/>
    </source>
</evidence>
<evidence type="ECO:0000256" key="6">
    <source>
        <dbReference type="ARBA" id="ARBA00022989"/>
    </source>
</evidence>
<evidence type="ECO:0000256" key="3">
    <source>
        <dbReference type="ARBA" id="ARBA00022475"/>
    </source>
</evidence>
<organism evidence="9 10">
    <name type="scientific">Enterococcus canis</name>
    <dbReference type="NCBI Taxonomy" id="214095"/>
    <lineage>
        <taxon>Bacteria</taxon>
        <taxon>Bacillati</taxon>
        <taxon>Bacillota</taxon>
        <taxon>Bacilli</taxon>
        <taxon>Lactobacillales</taxon>
        <taxon>Enterococcaceae</taxon>
        <taxon>Enterococcus</taxon>
    </lineage>
</organism>
<evidence type="ECO:0000256" key="2">
    <source>
        <dbReference type="ARBA" id="ARBA00007776"/>
    </source>
</evidence>
<feature type="transmembrane region" description="Helical" evidence="8">
    <location>
        <begin position="6"/>
        <end position="28"/>
    </location>
</feature>
<keyword evidence="5" id="KW-0133">Cell shape</keyword>
<comment type="subcellular location">
    <subcellularLocation>
        <location evidence="1">Cell membrane</location>
        <topology evidence="1">Multi-pass membrane protein</topology>
    </subcellularLocation>
</comment>
<reference evidence="9 10" key="1">
    <citation type="submission" date="2014-12" db="EMBL/GenBank/DDBJ databases">
        <title>Draft genome sequences of 29 type strains of Enterococci.</title>
        <authorList>
            <person name="Zhong Z."/>
            <person name="Sun Z."/>
            <person name="Liu W."/>
            <person name="Zhang W."/>
            <person name="Zhang H."/>
        </authorList>
    </citation>
    <scope>NUCLEOTIDE SEQUENCE [LARGE SCALE GENOMIC DNA]</scope>
    <source>
        <strain evidence="9 10">DSM 17029</strain>
    </source>
</reference>
<evidence type="ECO:0000256" key="1">
    <source>
        <dbReference type="ARBA" id="ARBA00004651"/>
    </source>
</evidence>
<comment type="caution">
    <text evidence="9">The sequence shown here is derived from an EMBL/GenBank/DDBJ whole genome shotgun (WGS) entry which is preliminary data.</text>
</comment>
<dbReference type="AlphaFoldDB" id="A0A1L8RGC0"/>
<evidence type="ECO:0000313" key="9">
    <source>
        <dbReference type="EMBL" id="OJG18784.1"/>
    </source>
</evidence>
<dbReference type="InterPro" id="IPR007227">
    <property type="entry name" value="Cell_shape_determining_MreD"/>
</dbReference>
<evidence type="ECO:0000256" key="5">
    <source>
        <dbReference type="ARBA" id="ARBA00022960"/>
    </source>
</evidence>
<feature type="transmembrane region" description="Helical" evidence="8">
    <location>
        <begin position="148"/>
        <end position="168"/>
    </location>
</feature>
<feature type="transmembrane region" description="Helical" evidence="8">
    <location>
        <begin position="74"/>
        <end position="95"/>
    </location>
</feature>
<dbReference type="Proteomes" id="UP000181884">
    <property type="component" value="Unassembled WGS sequence"/>
</dbReference>
<evidence type="ECO:0000256" key="7">
    <source>
        <dbReference type="ARBA" id="ARBA00023136"/>
    </source>
</evidence>
<keyword evidence="4 8" id="KW-0812">Transmembrane</keyword>
<sequence>MTKANLKYYAPVLFFFFLLLDGQLTSFLDGYTHNVYFAISHFLLLAFLLATDVLPKRYLIVTALILGLIYDSYYVGIIGIYSVIYPLTVALMITFEKTINTNVFTRFFGAIISITFFELAALVMQMLFQFTNAAPLYFISRALGPTLLLNICLYWIFVYPLGKLFFIWRPRKRPAKQ</sequence>
<dbReference type="RefSeq" id="WP_067394037.1">
    <property type="nucleotide sequence ID" value="NZ_JXKH01000003.1"/>
</dbReference>
<evidence type="ECO:0000256" key="4">
    <source>
        <dbReference type="ARBA" id="ARBA00022692"/>
    </source>
</evidence>
<dbReference type="STRING" id="214095.RU97_GL001402"/>
<feature type="transmembrane region" description="Helical" evidence="8">
    <location>
        <begin position="35"/>
        <end position="54"/>
    </location>
</feature>